<dbReference type="Gene3D" id="2.60.40.10">
    <property type="entry name" value="Immunoglobulins"/>
    <property type="match status" value="1"/>
</dbReference>
<dbReference type="NCBIfam" id="TIGR04183">
    <property type="entry name" value="Por_Secre_tail"/>
    <property type="match status" value="1"/>
</dbReference>
<dbReference type="InterPro" id="IPR011044">
    <property type="entry name" value="Quino_amine_DH_bsu"/>
</dbReference>
<feature type="domain" description="MurNAc-LAA" evidence="2">
    <location>
        <begin position="29"/>
        <end position="250"/>
    </location>
</feature>
<dbReference type="Gene3D" id="3.40.630.40">
    <property type="entry name" value="Zn-dependent exopeptidases"/>
    <property type="match status" value="1"/>
</dbReference>
<dbReference type="EMBL" id="JADIMC010000032">
    <property type="protein sequence ID" value="MBO8475835.1"/>
    <property type="molecule type" value="Genomic_DNA"/>
</dbReference>
<evidence type="ECO:0000313" key="5">
    <source>
        <dbReference type="Proteomes" id="UP000823598"/>
    </source>
</evidence>
<dbReference type="SUPFAM" id="SSF53187">
    <property type="entry name" value="Zn-dependent exopeptidases"/>
    <property type="match status" value="1"/>
</dbReference>
<sequence length="1263" mass="137078">MKAKYILSIAALSLSAAVSAAVPFNEARIYINPGHGGWGPNDRNLETINHQEGDTTGFYETNTNLRKGLQLYHDLVDNGAAEVMLSRTKNGVDNDTEIDGVPQIVNLSAICEDVEANNIDYFISIHSNAASEGNTTNYPLVLYRGTDDEVGNGLVDAKNMGMDAWPYINYNDVTYKSNYPELDDYNVRGDITFMGSSLTTMGYTGYYGVLRHGADGYLIEGCFHTYQPERHRLLNADYCRQEGMRYARAIRAWFDGPELATGDIIGTIKDSNHPLEHELYNYKIASMDAYAPINNTKVVLRNAAGEVVDEYTTDGEYNGLFVFEGLQPGKYTLDFTHLTDYHPYSEEIEVVANQPSYTNVLLTNINEELPDEEEEAPEVEYYTHPEQDGEIAAGSSYEFDKVGETATISALEGLTARRTILRDGKYYILAHDSERAPHLLVVNPETGELVKEMSLEGIVTEGFNGKNMSWTLSDIAFTNDGVLIGTNSVVIGRDGNAYCNGDFYMYAWKGDETTPLEDQKPVIVTTLPTNTVNSIAQAGNNYSNLMANSIAINGDFNEFNFYFDSHAGDGWSTNYGLRYCWWLMKDGEMAATQWNDANPAYDETMFGEDAMMTLSPLGLNRIIIDGSKISSKEFEVDMLTTDAIEYPGLDDETISVETAGANYFRYADAIFMVSPVYTADGNSYGLRLYNITEGLDKAQVIGEYADLITADALLPMSAYGVVRNADIDLYLMAGNQTAKVSTEGIEQATGSLRVMAYGLAQEENEEGTAYTLSFKTNTDVNSAQINIIEKSTGTVVTTIYPEKGEGNTYSATVSVDDLAEDVAYTWEAEVSGDNITRLTAYKSVPFSAPYGVAIDNSTSSEYFGRIYVTNTAEGSVGEQTTATGLYAIEPDGNLEIGNVMTGGISWTGTKGQGPRKVAVAEDGRIFVCDYSTTNTGIYYIDPATFEGKPVFEGAVNDGNGSLTINGTYVAGRTTSIGVRGGGDETQLYAVDATASGLGWRKLINRYDIGSANVWTAAPSEAGYSSSYIGNENNSIVPVSTGYWAAQFRGQGSSSVANPTLFYYSDVLGGSAYDSSAIDDQASANGALAVDEKTGTVVQSYNNGVRVFHYSIRKSDNIPDVEVVFEKQLAEVGAEGNSFAFDYAGNLYTVSSDAQNLTIFGMPTSDNTCATPSSAEFSFGDSSVEELQQESTAKVYPNPTSGQSTVACSAGIESVEVYNAASGAAVLNLVGNGETTMTIDLSGLADGIYFVRVNGTETMKLIKR</sequence>
<dbReference type="GO" id="GO:0009253">
    <property type="term" value="P:peptidoglycan catabolic process"/>
    <property type="evidence" value="ECO:0007669"/>
    <property type="project" value="InterPro"/>
</dbReference>
<dbReference type="InterPro" id="IPR026444">
    <property type="entry name" value="Secre_tail"/>
</dbReference>
<dbReference type="Pfam" id="PF18962">
    <property type="entry name" value="Por_Secre_tail"/>
    <property type="match status" value="1"/>
</dbReference>
<accession>A0A9D9NJM2</accession>
<comment type="caution">
    <text evidence="4">The sequence shown here is derived from an EMBL/GenBank/DDBJ whole genome shotgun (WGS) entry which is preliminary data.</text>
</comment>
<dbReference type="SUPFAM" id="SSF63829">
    <property type="entry name" value="Calcium-dependent phosphotriesterase"/>
    <property type="match status" value="1"/>
</dbReference>
<evidence type="ECO:0000313" key="4">
    <source>
        <dbReference type="EMBL" id="MBO8475835.1"/>
    </source>
</evidence>
<reference evidence="4" key="2">
    <citation type="journal article" date="2021" name="PeerJ">
        <title>Extensive microbial diversity within the chicken gut microbiome revealed by metagenomics and culture.</title>
        <authorList>
            <person name="Gilroy R."/>
            <person name="Ravi A."/>
            <person name="Getino M."/>
            <person name="Pursley I."/>
            <person name="Horton D.L."/>
            <person name="Alikhan N.F."/>
            <person name="Baker D."/>
            <person name="Gharbi K."/>
            <person name="Hall N."/>
            <person name="Watson M."/>
            <person name="Adriaenssens E.M."/>
            <person name="Foster-Nyarko E."/>
            <person name="Jarju S."/>
            <person name="Secka A."/>
            <person name="Antonio M."/>
            <person name="Oren A."/>
            <person name="Chaudhuri R.R."/>
            <person name="La Ragione R."/>
            <person name="Hildebrand F."/>
            <person name="Pallen M.J."/>
        </authorList>
    </citation>
    <scope>NUCLEOTIDE SEQUENCE</scope>
    <source>
        <strain evidence="4">6919</strain>
    </source>
</reference>
<reference evidence="4" key="1">
    <citation type="submission" date="2020-10" db="EMBL/GenBank/DDBJ databases">
        <authorList>
            <person name="Gilroy R."/>
        </authorList>
    </citation>
    <scope>NUCLEOTIDE SEQUENCE</scope>
    <source>
        <strain evidence="4">6919</strain>
    </source>
</reference>
<proteinExistence type="predicted"/>
<protein>
    <submittedName>
        <fullName evidence="4">T9SS type A sorting domain-containing protein</fullName>
    </submittedName>
</protein>
<dbReference type="GO" id="GO:0008745">
    <property type="term" value="F:N-acetylmuramoyl-L-alanine amidase activity"/>
    <property type="evidence" value="ECO:0007669"/>
    <property type="project" value="InterPro"/>
</dbReference>
<dbReference type="Proteomes" id="UP000823598">
    <property type="component" value="Unassembled WGS sequence"/>
</dbReference>
<feature type="signal peptide" evidence="1">
    <location>
        <begin position="1"/>
        <end position="20"/>
    </location>
</feature>
<dbReference type="InterPro" id="IPR002508">
    <property type="entry name" value="MurNAc-LAA_cat"/>
</dbReference>
<evidence type="ECO:0000259" key="3">
    <source>
        <dbReference type="Pfam" id="PF18962"/>
    </source>
</evidence>
<dbReference type="SUPFAM" id="SSF50969">
    <property type="entry name" value="YVTN repeat-like/Quinoprotein amine dehydrogenase"/>
    <property type="match status" value="1"/>
</dbReference>
<dbReference type="SUPFAM" id="SSF49478">
    <property type="entry name" value="Cna protein B-type domain"/>
    <property type="match status" value="1"/>
</dbReference>
<feature type="domain" description="Secretion system C-terminal sorting" evidence="3">
    <location>
        <begin position="1194"/>
        <end position="1258"/>
    </location>
</feature>
<dbReference type="AlphaFoldDB" id="A0A9D9NJM2"/>
<gene>
    <name evidence="4" type="ORF">IAB88_02445</name>
</gene>
<name>A0A9D9NJM2_9BACT</name>
<dbReference type="Pfam" id="PF01520">
    <property type="entry name" value="Amidase_3"/>
    <property type="match status" value="1"/>
</dbReference>
<evidence type="ECO:0000256" key="1">
    <source>
        <dbReference type="SAM" id="SignalP"/>
    </source>
</evidence>
<organism evidence="4 5">
    <name type="scientific">Candidatus Limisoma faecipullorum</name>
    <dbReference type="NCBI Taxonomy" id="2840854"/>
    <lineage>
        <taxon>Bacteria</taxon>
        <taxon>Pseudomonadati</taxon>
        <taxon>Bacteroidota</taxon>
        <taxon>Bacteroidia</taxon>
        <taxon>Bacteroidales</taxon>
        <taxon>Candidatus Limisoma</taxon>
    </lineage>
</organism>
<evidence type="ECO:0000259" key="2">
    <source>
        <dbReference type="Pfam" id="PF01520"/>
    </source>
</evidence>
<feature type="chain" id="PRO_5039030347" evidence="1">
    <location>
        <begin position="21"/>
        <end position="1263"/>
    </location>
</feature>
<dbReference type="InterPro" id="IPR013783">
    <property type="entry name" value="Ig-like_fold"/>
</dbReference>
<keyword evidence="1" id="KW-0732">Signal</keyword>